<sequence>MFRIVEATLDSSLTAQRYDLTRDSFGEGDYITNNRSGGLCSSDCHCHRLGPLDFAFIVYKSRDVVRIEVGNVVLENTLIDVLGPSKQHSQLGWVIWNSADLLARYNDLEKRLQDVIQAQVGSIGAEPFLPLRLLVDGFLAQEYGMISETPRHLGPSHVLWDVLLENDDRSMREPNLFKPAREDDIKDLLSTRTALARLSYQISEDLSDSQVNKQLPHGILNLNVNDVHGIHEGEAALHEATGAKDNPDAISTHNYESGARALSCELATNDVGKMGSNPARPRPGNNDDYTKLLPKPNRQPRINNPREAKAAVRSFFIRQYWKVRRNKIFEQVRGRFSNSEQAWRFGMEALEKIIHGYAPKELGIVIAILCVCKAVAAALHAHDTSHSLSYDSVFERDLPRWFPLFHGDERSFFENAALEIWNLQWYMWETPSNLDYHDLFQRAEHLTANLITVAEHLLNLPAFIKQGKSGEIQQTLPWKKQPPPKDPDPGGPDLAPEIIAMGQFDSWRNLRCGAIVSLISRTRVKLFSSSVDNIDNDDSHNCTTRCYFNYPIYSLFDRPADSILISLLGQTAIEHSPAANPRDSSTCSLSTNPAVGSSNSPINSTISTATSDLSTNTTDNLAATANDRYAECITEPARTTLEESIQKPERKGTPQSPGIRGNPLQIPEGMGRHGNFPHCPGLGTLQKRRVG</sequence>
<protein>
    <submittedName>
        <fullName evidence="2">Uncharacterized protein</fullName>
    </submittedName>
</protein>
<dbReference type="Proteomes" id="UP001140502">
    <property type="component" value="Unassembled WGS sequence"/>
</dbReference>
<feature type="region of interest" description="Disordered" evidence="1">
    <location>
        <begin position="475"/>
        <end position="495"/>
    </location>
</feature>
<evidence type="ECO:0000313" key="3">
    <source>
        <dbReference type="Proteomes" id="UP001140502"/>
    </source>
</evidence>
<feature type="compositionally biased region" description="Basic and acidic residues" evidence="1">
    <location>
        <begin position="640"/>
        <end position="652"/>
    </location>
</feature>
<feature type="region of interest" description="Disordered" evidence="1">
    <location>
        <begin position="637"/>
        <end position="691"/>
    </location>
</feature>
<dbReference type="EMBL" id="JAPEUR010000065">
    <property type="protein sequence ID" value="KAJ4323908.1"/>
    <property type="molecule type" value="Genomic_DNA"/>
</dbReference>
<gene>
    <name evidence="2" type="ORF">N0V84_004132</name>
</gene>
<keyword evidence="3" id="KW-1185">Reference proteome</keyword>
<feature type="compositionally biased region" description="Polar residues" evidence="1">
    <location>
        <begin position="582"/>
        <end position="596"/>
    </location>
</feature>
<accession>A0A9W8WG97</accession>
<reference evidence="2" key="1">
    <citation type="submission" date="2022-10" db="EMBL/GenBank/DDBJ databases">
        <title>Tapping the CABI collections for fungal endophytes: first genome assemblies for Collariella, Neodidymelliopsis, Ascochyta clinopodiicola, Didymella pomorum, Didymosphaeria variabile, Neocosmospora piperis and Neocucurbitaria cava.</title>
        <authorList>
            <person name="Hill R."/>
        </authorList>
    </citation>
    <scope>NUCLEOTIDE SEQUENCE</scope>
    <source>
        <strain evidence="2">IMI 366586</strain>
    </source>
</reference>
<evidence type="ECO:0000313" key="2">
    <source>
        <dbReference type="EMBL" id="KAJ4323908.1"/>
    </source>
</evidence>
<feature type="region of interest" description="Disordered" evidence="1">
    <location>
        <begin position="273"/>
        <end position="303"/>
    </location>
</feature>
<dbReference type="OrthoDB" id="539213at2759"/>
<proteinExistence type="predicted"/>
<dbReference type="AlphaFoldDB" id="A0A9W8WG97"/>
<organism evidence="2 3">
    <name type="scientific">Fusarium piperis</name>
    <dbReference type="NCBI Taxonomy" id="1435070"/>
    <lineage>
        <taxon>Eukaryota</taxon>
        <taxon>Fungi</taxon>
        <taxon>Dikarya</taxon>
        <taxon>Ascomycota</taxon>
        <taxon>Pezizomycotina</taxon>
        <taxon>Sordariomycetes</taxon>
        <taxon>Hypocreomycetidae</taxon>
        <taxon>Hypocreales</taxon>
        <taxon>Nectriaceae</taxon>
        <taxon>Fusarium</taxon>
        <taxon>Fusarium solani species complex</taxon>
    </lineage>
</organism>
<feature type="region of interest" description="Disordered" evidence="1">
    <location>
        <begin position="576"/>
        <end position="603"/>
    </location>
</feature>
<name>A0A9W8WG97_9HYPO</name>
<evidence type="ECO:0000256" key="1">
    <source>
        <dbReference type="SAM" id="MobiDB-lite"/>
    </source>
</evidence>
<comment type="caution">
    <text evidence="2">The sequence shown here is derived from an EMBL/GenBank/DDBJ whole genome shotgun (WGS) entry which is preliminary data.</text>
</comment>